<evidence type="ECO:0000256" key="2">
    <source>
        <dbReference type="ARBA" id="ARBA00010742"/>
    </source>
</evidence>
<comment type="caution">
    <text evidence="5">The sequence shown here is derived from an EMBL/GenBank/DDBJ whole genome shotgun (WGS) entry which is preliminary data.</text>
</comment>
<keyword evidence="6" id="KW-1185">Reference proteome</keyword>
<dbReference type="PANTHER" id="PTHR30024:SF47">
    <property type="entry name" value="TAURINE-BINDING PERIPLASMIC PROTEIN"/>
    <property type="match status" value="1"/>
</dbReference>
<dbReference type="Gene3D" id="3.40.190.10">
    <property type="entry name" value="Periplasmic binding protein-like II"/>
    <property type="match status" value="2"/>
</dbReference>
<reference evidence="5" key="1">
    <citation type="submission" date="2022-07" db="EMBL/GenBank/DDBJ databases">
        <title>Phylogenomic reconstructions and comparative analyses of Kickxellomycotina fungi.</title>
        <authorList>
            <person name="Reynolds N.K."/>
            <person name="Stajich J.E."/>
            <person name="Barry K."/>
            <person name="Grigoriev I.V."/>
            <person name="Crous P."/>
            <person name="Smith M.E."/>
        </authorList>
    </citation>
    <scope>NUCLEOTIDE SEQUENCE</scope>
    <source>
        <strain evidence="5">RSA 861</strain>
    </source>
</reference>
<organism evidence="5 6">
    <name type="scientific">Tieghemiomyces parasiticus</name>
    <dbReference type="NCBI Taxonomy" id="78921"/>
    <lineage>
        <taxon>Eukaryota</taxon>
        <taxon>Fungi</taxon>
        <taxon>Fungi incertae sedis</taxon>
        <taxon>Zoopagomycota</taxon>
        <taxon>Kickxellomycotina</taxon>
        <taxon>Dimargaritomycetes</taxon>
        <taxon>Dimargaritales</taxon>
        <taxon>Dimargaritaceae</taxon>
        <taxon>Tieghemiomyces</taxon>
    </lineage>
</organism>
<gene>
    <name evidence="5" type="ORF">IWQ60_006210</name>
</gene>
<comment type="subcellular location">
    <subcellularLocation>
        <location evidence="1">Periplasm</location>
    </subcellularLocation>
</comment>
<dbReference type="AlphaFoldDB" id="A0A9W8DTX6"/>
<dbReference type="Proteomes" id="UP001150569">
    <property type="component" value="Unassembled WGS sequence"/>
</dbReference>
<dbReference type="OrthoDB" id="1363at2759"/>
<evidence type="ECO:0000256" key="1">
    <source>
        <dbReference type="ARBA" id="ARBA00004418"/>
    </source>
</evidence>
<protein>
    <recommendedName>
        <fullName evidence="4">Ca3427-like PBP 2 domain-containing protein</fullName>
    </recommendedName>
</protein>
<dbReference type="InterPro" id="IPR054364">
    <property type="entry name" value="Ca3427-like_PBP2"/>
</dbReference>
<feature type="domain" description="Ca3427-like PBP 2" evidence="4">
    <location>
        <begin position="87"/>
        <end position="182"/>
    </location>
</feature>
<evidence type="ECO:0000256" key="3">
    <source>
        <dbReference type="ARBA" id="ARBA00022729"/>
    </source>
</evidence>
<sequence>MKLRLGVVPEHFSSPVFLYARDGLFAARGVDVEVVICEAGTGDMVARLQRGELDLAFCVTEGLVTAVANDPQPVRVVGTYVTSPLRWAVSTGRAAAPTTLADLCGGTIGISRYGSGSHIMALYLAEREGWNAVGSPLRFTVLHNLAGLAGGVTSGTADAFLWDYFTTKHLYDAGELRHIGDVVPPWSSFTIAARVDGLLAEPAGRAAVDRFLSILNEAVADFLDGMAVAGDQDSPSLRYLMERFKYSRVDALAWFATVRYPADVRGVDREEMARCLQVLTQAGAVKTTDRQPEELVDAGLARWI</sequence>
<dbReference type="PANTHER" id="PTHR30024">
    <property type="entry name" value="ALIPHATIC SULFONATES-BINDING PROTEIN-RELATED"/>
    <property type="match status" value="1"/>
</dbReference>
<keyword evidence="3" id="KW-0732">Signal</keyword>
<evidence type="ECO:0000313" key="6">
    <source>
        <dbReference type="Proteomes" id="UP001150569"/>
    </source>
</evidence>
<dbReference type="GO" id="GO:0042597">
    <property type="term" value="C:periplasmic space"/>
    <property type="evidence" value="ECO:0007669"/>
    <property type="project" value="UniProtKB-SubCell"/>
</dbReference>
<accession>A0A9W8DTX6</accession>
<dbReference type="Pfam" id="PF22384">
    <property type="entry name" value="PBP2_Ca3427_like"/>
    <property type="match status" value="1"/>
</dbReference>
<name>A0A9W8DTX6_9FUNG</name>
<dbReference type="EMBL" id="JANBPT010000366">
    <property type="protein sequence ID" value="KAJ1922909.1"/>
    <property type="molecule type" value="Genomic_DNA"/>
</dbReference>
<evidence type="ECO:0000259" key="4">
    <source>
        <dbReference type="Pfam" id="PF22384"/>
    </source>
</evidence>
<comment type="similarity">
    <text evidence="2">Belongs to the bacterial solute-binding protein SsuA/TauA family.</text>
</comment>
<evidence type="ECO:0000313" key="5">
    <source>
        <dbReference type="EMBL" id="KAJ1922909.1"/>
    </source>
</evidence>
<proteinExistence type="inferred from homology"/>
<dbReference type="SUPFAM" id="SSF53850">
    <property type="entry name" value="Periplasmic binding protein-like II"/>
    <property type="match status" value="1"/>
</dbReference>